<accession>A0ABT6QMR3</accession>
<evidence type="ECO:0000313" key="9">
    <source>
        <dbReference type="Proteomes" id="UP001159100"/>
    </source>
</evidence>
<protein>
    <submittedName>
        <fullName evidence="8">MASE1 domain-containing protein</fullName>
    </submittedName>
</protein>
<feature type="domain" description="PAS" evidence="7">
    <location>
        <begin position="315"/>
        <end position="363"/>
    </location>
</feature>
<feature type="transmembrane region" description="Helical" evidence="6">
    <location>
        <begin position="20"/>
        <end position="38"/>
    </location>
</feature>
<keyword evidence="5 6" id="KW-0472">Membrane</keyword>
<keyword evidence="4 6" id="KW-1133">Transmembrane helix</keyword>
<sequence>MWVLTYYVTGLISLEFDHPVSQVAIVWFPAGVAVSAFLSSQRSRWPVLFTVLLATRVLLDIQWRHDLVSTLVHSCLALSAAVSIAWLVRRFARPNDYLNAIVLWIVATVVVCAVEAALTGTWLTLARDVPLRHLFWVTWIANITGIIFATTTIMSLLNVDTNTHRAGVFANLTGVIAFLLLCLSTWFIFGLDPAWLKAGITDNTGAAMNFALACVPIIFSVIVSMVWGGRGATLVLLTLAALVIHYTDNGQGPFFLKGLHQGEPLLLAQCYLCATALLMVFLRVLTQSARRYDLDTGRASGEGVMYRLHPNSGDIFWDDNLRDLLGIEAPVLSTINDVLERVHPKDREKLRQHWSIQQRRKGHASLTFRITVQGTNTRVICDYTPGVIADSSGEVIVGNWQISHFQ</sequence>
<dbReference type="InterPro" id="IPR000014">
    <property type="entry name" value="PAS"/>
</dbReference>
<evidence type="ECO:0000256" key="1">
    <source>
        <dbReference type="ARBA" id="ARBA00004651"/>
    </source>
</evidence>
<dbReference type="InterPro" id="IPR007895">
    <property type="entry name" value="MASE1"/>
</dbReference>
<dbReference type="EMBL" id="JARBWL010000001">
    <property type="protein sequence ID" value="MDI2592041.1"/>
    <property type="molecule type" value="Genomic_DNA"/>
</dbReference>
<feature type="transmembrane region" description="Helical" evidence="6">
    <location>
        <begin position="230"/>
        <end position="246"/>
    </location>
</feature>
<dbReference type="PROSITE" id="PS50112">
    <property type="entry name" value="PAS"/>
    <property type="match status" value="1"/>
</dbReference>
<evidence type="ECO:0000256" key="6">
    <source>
        <dbReference type="SAM" id="Phobius"/>
    </source>
</evidence>
<evidence type="ECO:0000259" key="7">
    <source>
        <dbReference type="PROSITE" id="PS50112"/>
    </source>
</evidence>
<comment type="subcellular location">
    <subcellularLocation>
        <location evidence="1">Cell membrane</location>
        <topology evidence="1">Multi-pass membrane protein</topology>
    </subcellularLocation>
</comment>
<feature type="transmembrane region" description="Helical" evidence="6">
    <location>
        <begin position="266"/>
        <end position="285"/>
    </location>
</feature>
<keyword evidence="2" id="KW-1003">Cell membrane</keyword>
<keyword evidence="9" id="KW-1185">Reference proteome</keyword>
<organism evidence="8 9">
    <name type="scientific">Pseudomonas fungipugnans</name>
    <dbReference type="NCBI Taxonomy" id="3024217"/>
    <lineage>
        <taxon>Bacteria</taxon>
        <taxon>Pseudomonadati</taxon>
        <taxon>Pseudomonadota</taxon>
        <taxon>Gammaproteobacteria</taxon>
        <taxon>Pseudomonadales</taxon>
        <taxon>Pseudomonadaceae</taxon>
        <taxon>Pseudomonas</taxon>
    </lineage>
</organism>
<dbReference type="Pfam" id="PF05231">
    <property type="entry name" value="MASE1"/>
    <property type="match status" value="1"/>
</dbReference>
<feature type="transmembrane region" description="Helical" evidence="6">
    <location>
        <begin position="134"/>
        <end position="157"/>
    </location>
</feature>
<dbReference type="RefSeq" id="WP_282315706.1">
    <property type="nucleotide sequence ID" value="NZ_JARBWL010000001.1"/>
</dbReference>
<reference evidence="8 9" key="1">
    <citation type="submission" date="2023-02" db="EMBL/GenBank/DDBJ databases">
        <title>Pseudomonas chrutzelriedensis sp. nov., a potently antifungal strain isolated from moss.</title>
        <authorList>
            <person name="Schnyder A."/>
            <person name="Kalawong R."/>
            <person name="Eberl L."/>
            <person name="Agnoli K."/>
        </authorList>
    </citation>
    <scope>NUCLEOTIDE SEQUENCE [LARGE SCALE GENOMIC DNA]</scope>
    <source>
        <strain evidence="8 9">681</strain>
    </source>
</reference>
<evidence type="ECO:0000256" key="3">
    <source>
        <dbReference type="ARBA" id="ARBA00022692"/>
    </source>
</evidence>
<comment type="caution">
    <text evidence="8">The sequence shown here is derived from an EMBL/GenBank/DDBJ whole genome shotgun (WGS) entry which is preliminary data.</text>
</comment>
<keyword evidence="3 6" id="KW-0812">Transmembrane</keyword>
<evidence type="ECO:0000256" key="4">
    <source>
        <dbReference type="ARBA" id="ARBA00022989"/>
    </source>
</evidence>
<evidence type="ECO:0000256" key="5">
    <source>
        <dbReference type="ARBA" id="ARBA00023136"/>
    </source>
</evidence>
<feature type="transmembrane region" description="Helical" evidence="6">
    <location>
        <begin position="100"/>
        <end position="122"/>
    </location>
</feature>
<evidence type="ECO:0000256" key="2">
    <source>
        <dbReference type="ARBA" id="ARBA00022475"/>
    </source>
</evidence>
<dbReference type="Gene3D" id="3.30.450.20">
    <property type="entry name" value="PAS domain"/>
    <property type="match status" value="1"/>
</dbReference>
<gene>
    <name evidence="8" type="ORF">POF45_11475</name>
</gene>
<feature type="transmembrane region" description="Helical" evidence="6">
    <location>
        <begin position="169"/>
        <end position="189"/>
    </location>
</feature>
<feature type="transmembrane region" description="Helical" evidence="6">
    <location>
        <begin position="70"/>
        <end position="88"/>
    </location>
</feature>
<feature type="transmembrane region" description="Helical" evidence="6">
    <location>
        <begin position="204"/>
        <end position="223"/>
    </location>
</feature>
<proteinExistence type="predicted"/>
<dbReference type="Proteomes" id="UP001159100">
    <property type="component" value="Unassembled WGS sequence"/>
</dbReference>
<feature type="transmembrane region" description="Helical" evidence="6">
    <location>
        <begin position="45"/>
        <end position="64"/>
    </location>
</feature>
<name>A0ABT6QMR3_9PSED</name>
<evidence type="ECO:0000313" key="8">
    <source>
        <dbReference type="EMBL" id="MDI2592041.1"/>
    </source>
</evidence>